<dbReference type="Pfam" id="PF01936">
    <property type="entry name" value="NYN"/>
    <property type="match status" value="1"/>
</dbReference>
<dbReference type="InterPro" id="IPR025605">
    <property type="entry name" value="OST-HTH/LOTUS_dom"/>
</dbReference>
<dbReference type="Proteomes" id="UP000316252">
    <property type="component" value="Unassembled WGS sequence"/>
</dbReference>
<dbReference type="PROSITE" id="PS51644">
    <property type="entry name" value="HTH_OST"/>
    <property type="match status" value="1"/>
</dbReference>
<dbReference type="Gene3D" id="3.40.50.1010">
    <property type="entry name" value="5'-nuclease"/>
    <property type="match status" value="1"/>
</dbReference>
<dbReference type="EMBL" id="VHQG01000004">
    <property type="protein sequence ID" value="TPW74634.1"/>
    <property type="molecule type" value="Genomic_DNA"/>
</dbReference>
<protein>
    <submittedName>
        <fullName evidence="3">NYN domain-containing protein</fullName>
    </submittedName>
</protein>
<dbReference type="PANTHER" id="PTHR35811">
    <property type="entry name" value="SLR1870 PROTEIN"/>
    <property type="match status" value="1"/>
</dbReference>
<dbReference type="PANTHER" id="PTHR35811:SF1">
    <property type="entry name" value="HTH OST-TYPE DOMAIN-CONTAINING PROTEIN"/>
    <property type="match status" value="1"/>
</dbReference>
<dbReference type="GO" id="GO:0004540">
    <property type="term" value="F:RNA nuclease activity"/>
    <property type="evidence" value="ECO:0007669"/>
    <property type="project" value="InterPro"/>
</dbReference>
<evidence type="ECO:0000259" key="2">
    <source>
        <dbReference type="PROSITE" id="PS51644"/>
    </source>
</evidence>
<dbReference type="Gene3D" id="3.30.420.610">
    <property type="entry name" value="LOTUS domain-like"/>
    <property type="match status" value="1"/>
</dbReference>
<dbReference type="CDD" id="cd10146">
    <property type="entry name" value="LabA_like_C"/>
    <property type="match status" value="1"/>
</dbReference>
<comment type="caution">
    <text evidence="3">The sequence shown here is derived from an EMBL/GenBank/DDBJ whole genome shotgun (WGS) entry which is preliminary data.</text>
</comment>
<dbReference type="AlphaFoldDB" id="A0A506XPL6"/>
<gene>
    <name evidence="3" type="ORF">FJ657_13695</name>
</gene>
<name>A0A506XPL6_9MICO</name>
<keyword evidence="4" id="KW-1185">Reference proteome</keyword>
<dbReference type="InterPro" id="IPR021139">
    <property type="entry name" value="NYN"/>
</dbReference>
<feature type="compositionally biased region" description="Basic and acidic residues" evidence="1">
    <location>
        <begin position="322"/>
        <end position="332"/>
    </location>
</feature>
<evidence type="ECO:0000313" key="3">
    <source>
        <dbReference type="EMBL" id="TPW74634.1"/>
    </source>
</evidence>
<feature type="compositionally biased region" description="Low complexity" evidence="1">
    <location>
        <begin position="208"/>
        <end position="233"/>
    </location>
</feature>
<feature type="compositionally biased region" description="Acidic residues" evidence="1">
    <location>
        <begin position="191"/>
        <end position="205"/>
    </location>
</feature>
<sequence>MAESPTPRVAVYIDFDNIVMSNYDRTFRPEGREAWRRDNARAHVMGSASVVGGKLKQAEVDLGAILDYGSSFGPVVVSRAYADWSVPANASYYAQLTDRAIDLTQLFQSASGKNGADIRLSVDVVEDLFRLPDVTHVVIVAGDSDYVALAQRARRLGRVVVGVGVGGSTGAALIKACDVFTLYEDLPGLLDDEIDDEDDDEDAEDSTTRPAPATSSSVPTSAPTGDGADAAASAATGTADGVVATSGGRVAADATPRMSKAAASKLLVRAMQLVTEKDDEEWLHPSEVKAQMLRLNSAFRERSLGYETFTDFLTSRQGLVEIKPKTQPNERRLKLRPHTRGE</sequence>
<organism evidence="3 4">
    <name type="scientific">Schumannella soli</name>
    <dbReference type="NCBI Taxonomy" id="2590779"/>
    <lineage>
        <taxon>Bacteria</taxon>
        <taxon>Bacillati</taxon>
        <taxon>Actinomycetota</taxon>
        <taxon>Actinomycetes</taxon>
        <taxon>Micrococcales</taxon>
        <taxon>Microbacteriaceae</taxon>
        <taxon>Schumannella</taxon>
    </lineage>
</organism>
<feature type="compositionally biased region" description="Basic residues" evidence="1">
    <location>
        <begin position="333"/>
        <end position="342"/>
    </location>
</feature>
<accession>A0A506XPL6</accession>
<proteinExistence type="predicted"/>
<reference evidence="3 4" key="1">
    <citation type="submission" date="2019-06" db="EMBL/GenBank/DDBJ databases">
        <authorList>
            <person name="Li F."/>
        </authorList>
    </citation>
    <scope>NUCLEOTIDE SEQUENCE [LARGE SCALE GENOMIC DNA]</scope>
    <source>
        <strain evidence="3 4">10F1D-1</strain>
    </source>
</reference>
<feature type="region of interest" description="Disordered" evidence="1">
    <location>
        <begin position="321"/>
        <end position="342"/>
    </location>
</feature>
<dbReference type="InterPro" id="IPR041966">
    <property type="entry name" value="LOTUS-like"/>
</dbReference>
<evidence type="ECO:0000256" key="1">
    <source>
        <dbReference type="SAM" id="MobiDB-lite"/>
    </source>
</evidence>
<feature type="domain" description="HTH OST-type" evidence="2">
    <location>
        <begin position="263"/>
        <end position="337"/>
    </location>
</feature>
<dbReference type="Pfam" id="PF12872">
    <property type="entry name" value="OST-HTH"/>
    <property type="match status" value="1"/>
</dbReference>
<dbReference type="RefSeq" id="WP_141164272.1">
    <property type="nucleotide sequence ID" value="NZ_VHQG01000004.1"/>
</dbReference>
<dbReference type="OrthoDB" id="2379772at2"/>
<feature type="region of interest" description="Disordered" evidence="1">
    <location>
        <begin position="191"/>
        <end position="233"/>
    </location>
</feature>
<dbReference type="CDD" id="cd11297">
    <property type="entry name" value="PIN_LabA-like_N_1"/>
    <property type="match status" value="1"/>
</dbReference>
<evidence type="ECO:0000313" key="4">
    <source>
        <dbReference type="Proteomes" id="UP000316252"/>
    </source>
</evidence>